<name>A0A5C4MS50_9RHOB</name>
<evidence type="ECO:0000313" key="3">
    <source>
        <dbReference type="Proteomes" id="UP000305887"/>
    </source>
</evidence>
<proteinExistence type="inferred from homology"/>
<gene>
    <name evidence="2" type="ORF">FHG66_17070</name>
</gene>
<dbReference type="InterPro" id="IPR003718">
    <property type="entry name" value="OsmC/Ohr_fam"/>
</dbReference>
<dbReference type="GO" id="GO:0006979">
    <property type="term" value="P:response to oxidative stress"/>
    <property type="evidence" value="ECO:0007669"/>
    <property type="project" value="InterPro"/>
</dbReference>
<dbReference type="InterPro" id="IPR015946">
    <property type="entry name" value="KH_dom-like_a/b"/>
</dbReference>
<dbReference type="InterPro" id="IPR036102">
    <property type="entry name" value="OsmC/Ohrsf"/>
</dbReference>
<keyword evidence="3" id="KW-1185">Reference proteome</keyword>
<evidence type="ECO:0000256" key="1">
    <source>
        <dbReference type="ARBA" id="ARBA00007378"/>
    </source>
</evidence>
<sequence length="141" mass="14652">MSAIYSTKATVVGGRTGTVRTEDGLLDLPLAIPREMGGRGGATNPEQLFAAGYAACFESAVIHHTRKQAEKVRDEDIEVTATVGLASNGQGGFALTVELDVAIRGLDQAAAEEVVEAAHAICPYSNAIRGNVNVATTVRAL</sequence>
<dbReference type="AlphaFoldDB" id="A0A5C4MS50"/>
<comment type="caution">
    <text evidence="2">The sequence shown here is derived from an EMBL/GenBank/DDBJ whole genome shotgun (WGS) entry which is preliminary data.</text>
</comment>
<dbReference type="PANTHER" id="PTHR33797">
    <property type="entry name" value="ORGANIC HYDROPEROXIDE RESISTANCE PROTEIN-LIKE"/>
    <property type="match status" value="1"/>
</dbReference>
<protein>
    <submittedName>
        <fullName evidence="2">Organic hydroperoxide resistance protein</fullName>
    </submittedName>
</protein>
<dbReference type="Proteomes" id="UP000305887">
    <property type="component" value="Unassembled WGS sequence"/>
</dbReference>
<dbReference type="Gene3D" id="3.30.300.20">
    <property type="match status" value="1"/>
</dbReference>
<dbReference type="NCBIfam" id="TIGR03561">
    <property type="entry name" value="organ_hyd_perox"/>
    <property type="match status" value="1"/>
</dbReference>
<dbReference type="RefSeq" id="WP_139078260.1">
    <property type="nucleotide sequence ID" value="NZ_VDFU01000027.1"/>
</dbReference>
<organism evidence="2 3">
    <name type="scientific">Rubellimicrobium rubrum</name>
    <dbReference type="NCBI Taxonomy" id="2585369"/>
    <lineage>
        <taxon>Bacteria</taxon>
        <taxon>Pseudomonadati</taxon>
        <taxon>Pseudomonadota</taxon>
        <taxon>Alphaproteobacteria</taxon>
        <taxon>Rhodobacterales</taxon>
        <taxon>Roseobacteraceae</taxon>
        <taxon>Rubellimicrobium</taxon>
    </lineage>
</organism>
<dbReference type="InterPro" id="IPR019953">
    <property type="entry name" value="OHR"/>
</dbReference>
<dbReference type="SUPFAM" id="SSF82784">
    <property type="entry name" value="OsmC-like"/>
    <property type="match status" value="1"/>
</dbReference>
<reference evidence="2 3" key="1">
    <citation type="submission" date="2019-06" db="EMBL/GenBank/DDBJ databases">
        <title>YIM 131921 draft genome.</title>
        <authorList>
            <person name="Jiang L."/>
        </authorList>
    </citation>
    <scope>NUCLEOTIDE SEQUENCE [LARGE SCALE GENOMIC DNA]</scope>
    <source>
        <strain evidence="2 3">YIM 131921</strain>
    </source>
</reference>
<dbReference type="Pfam" id="PF02566">
    <property type="entry name" value="OsmC"/>
    <property type="match status" value="1"/>
</dbReference>
<evidence type="ECO:0000313" key="2">
    <source>
        <dbReference type="EMBL" id="TNC47304.1"/>
    </source>
</evidence>
<comment type="similarity">
    <text evidence="1">Belongs to the OsmC/Ohr family.</text>
</comment>
<dbReference type="PANTHER" id="PTHR33797:SF2">
    <property type="entry name" value="ORGANIC HYDROPEROXIDE RESISTANCE PROTEIN-LIKE"/>
    <property type="match status" value="1"/>
</dbReference>
<dbReference type="Gene3D" id="2.20.25.10">
    <property type="match status" value="1"/>
</dbReference>
<dbReference type="OrthoDB" id="9797508at2"/>
<dbReference type="EMBL" id="VDFU01000027">
    <property type="protein sequence ID" value="TNC47304.1"/>
    <property type="molecule type" value="Genomic_DNA"/>
</dbReference>
<accession>A0A5C4MS50</accession>